<dbReference type="Proteomes" id="UP000440732">
    <property type="component" value="Unassembled WGS sequence"/>
</dbReference>
<dbReference type="EMBL" id="QXFZ01000393">
    <property type="protein sequence ID" value="KAE9118198.1"/>
    <property type="molecule type" value="Genomic_DNA"/>
</dbReference>
<dbReference type="Proteomes" id="UP000437068">
    <property type="component" value="Unassembled WGS sequence"/>
</dbReference>
<keyword evidence="6" id="KW-1185">Reference proteome</keyword>
<organism evidence="1 10">
    <name type="scientific">Phytophthora fragariae</name>
    <dbReference type="NCBI Taxonomy" id="53985"/>
    <lineage>
        <taxon>Eukaryota</taxon>
        <taxon>Sar</taxon>
        <taxon>Stramenopiles</taxon>
        <taxon>Oomycota</taxon>
        <taxon>Peronosporomycetes</taxon>
        <taxon>Peronosporales</taxon>
        <taxon>Peronosporaceae</taxon>
        <taxon>Phytophthora</taxon>
    </lineage>
</organism>
<comment type="caution">
    <text evidence="1">The sequence shown here is derived from an EMBL/GenBank/DDBJ whole genome shotgun (WGS) entry which is preliminary data.</text>
</comment>
<evidence type="ECO:0000313" key="1">
    <source>
        <dbReference type="EMBL" id="KAE8973213.1"/>
    </source>
</evidence>
<protein>
    <submittedName>
        <fullName evidence="1">Uncharacterized protein</fullName>
    </submittedName>
</protein>
<name>A0A6A3HZ49_9STRA</name>
<dbReference type="EMBL" id="QXFW01003072">
    <property type="protein sequence ID" value="KAE8973213.1"/>
    <property type="molecule type" value="Genomic_DNA"/>
</dbReference>
<evidence type="ECO:0000313" key="3">
    <source>
        <dbReference type="EMBL" id="KAE9147029.1"/>
    </source>
</evidence>
<evidence type="ECO:0000313" key="2">
    <source>
        <dbReference type="EMBL" id="KAE9118198.1"/>
    </source>
</evidence>
<accession>A0A6A3HZ49</accession>
<dbReference type="Proteomes" id="UP000460718">
    <property type="component" value="Unassembled WGS sequence"/>
</dbReference>
<dbReference type="Proteomes" id="UP000441208">
    <property type="component" value="Unassembled WGS sequence"/>
</dbReference>
<evidence type="ECO:0000313" key="7">
    <source>
        <dbReference type="Proteomes" id="UP000437068"/>
    </source>
</evidence>
<evidence type="ECO:0000313" key="5">
    <source>
        <dbReference type="EMBL" id="KAE9314831.1"/>
    </source>
</evidence>
<dbReference type="AlphaFoldDB" id="A0A6A3HZ49"/>
<evidence type="ECO:0000313" key="10">
    <source>
        <dbReference type="Proteomes" id="UP000460718"/>
    </source>
</evidence>
<evidence type="ECO:0000313" key="9">
    <source>
        <dbReference type="Proteomes" id="UP000441208"/>
    </source>
</evidence>
<sequence>MGALWAAGGGETVLAKANSMTGTCSSQNALHSAAPAAWLVRIASGGSCLDAGSGRQGLVFS</sequence>
<dbReference type="EMBL" id="QXGE01000358">
    <property type="protein sequence ID" value="KAE9314831.1"/>
    <property type="molecule type" value="Genomic_DNA"/>
</dbReference>
<dbReference type="EMBL" id="QXGA01000371">
    <property type="protein sequence ID" value="KAE9147029.1"/>
    <property type="molecule type" value="Genomic_DNA"/>
</dbReference>
<proteinExistence type="predicted"/>
<evidence type="ECO:0000313" key="6">
    <source>
        <dbReference type="Proteomes" id="UP000433483"/>
    </source>
</evidence>
<gene>
    <name evidence="5" type="ORF">PF001_g8078</name>
    <name evidence="4" type="ORF">PF005_g8830</name>
    <name evidence="3" type="ORF">PF006_g8244</name>
    <name evidence="2" type="ORF">PF007_g9017</name>
    <name evidence="1" type="ORF">PF011_g25346</name>
</gene>
<evidence type="ECO:0000313" key="8">
    <source>
        <dbReference type="Proteomes" id="UP000440732"/>
    </source>
</evidence>
<reference evidence="1 10" key="1">
    <citation type="submission" date="2018-09" db="EMBL/GenBank/DDBJ databases">
        <title>Genomic investigation of the strawberry pathogen Phytophthora fragariae indicates pathogenicity is determined by transcriptional variation in three key races.</title>
        <authorList>
            <person name="Adams T.M."/>
            <person name="Armitage A.D."/>
            <person name="Sobczyk M.K."/>
            <person name="Bates H.J."/>
            <person name="Dunwell J.M."/>
            <person name="Nellist C.F."/>
            <person name="Harrison R.J."/>
        </authorList>
    </citation>
    <scope>NUCLEOTIDE SEQUENCE [LARGE SCALE GENOMIC DNA]</scope>
    <source>
        <strain evidence="5 7">A4</strain>
        <strain evidence="4 6">NOV-27</strain>
        <strain evidence="3 8">NOV-5</strain>
        <strain evidence="2 9">NOV-71</strain>
        <strain evidence="1 10">SCRP245</strain>
    </source>
</reference>
<dbReference type="EMBL" id="QXGB01000385">
    <property type="protein sequence ID" value="KAE9216992.1"/>
    <property type="molecule type" value="Genomic_DNA"/>
</dbReference>
<evidence type="ECO:0000313" key="4">
    <source>
        <dbReference type="EMBL" id="KAE9216992.1"/>
    </source>
</evidence>
<dbReference type="Proteomes" id="UP000433483">
    <property type="component" value="Unassembled WGS sequence"/>
</dbReference>